<proteinExistence type="predicted"/>
<dbReference type="SUPFAM" id="SSF53850">
    <property type="entry name" value="Periplasmic binding protein-like II"/>
    <property type="match status" value="1"/>
</dbReference>
<accession>A0A921MEC2</accession>
<reference evidence="3" key="1">
    <citation type="journal article" date="2021" name="PeerJ">
        <title>Extensive microbial diversity within the chicken gut microbiome revealed by metagenomics and culture.</title>
        <authorList>
            <person name="Gilroy R."/>
            <person name="Ravi A."/>
            <person name="Getino M."/>
            <person name="Pursley I."/>
            <person name="Horton D.L."/>
            <person name="Alikhan N.F."/>
            <person name="Baker D."/>
            <person name="Gharbi K."/>
            <person name="Hall N."/>
            <person name="Watson M."/>
            <person name="Adriaenssens E.M."/>
            <person name="Foster-Nyarko E."/>
            <person name="Jarju S."/>
            <person name="Secka A."/>
            <person name="Antonio M."/>
            <person name="Oren A."/>
            <person name="Chaudhuri R.R."/>
            <person name="La Ragione R."/>
            <person name="Hildebrand F."/>
            <person name="Pallen M.J."/>
        </authorList>
    </citation>
    <scope>NUCLEOTIDE SEQUENCE</scope>
    <source>
        <strain evidence="3">ChiGjej5B5-7349</strain>
    </source>
</reference>
<keyword evidence="1" id="KW-0732">Signal</keyword>
<dbReference type="GO" id="GO:0043190">
    <property type="term" value="C:ATP-binding cassette (ABC) transporter complex"/>
    <property type="evidence" value="ECO:0007669"/>
    <property type="project" value="InterPro"/>
</dbReference>
<evidence type="ECO:0000313" key="4">
    <source>
        <dbReference type="Proteomes" id="UP000784435"/>
    </source>
</evidence>
<reference evidence="3" key="2">
    <citation type="submission" date="2021-09" db="EMBL/GenBank/DDBJ databases">
        <authorList>
            <person name="Gilroy R."/>
        </authorList>
    </citation>
    <scope>NUCLEOTIDE SEQUENCE</scope>
    <source>
        <strain evidence="3">ChiGjej5B5-7349</strain>
    </source>
</reference>
<dbReference type="AlphaFoldDB" id="A0A921MEC2"/>
<evidence type="ECO:0000313" key="3">
    <source>
        <dbReference type="EMBL" id="HJG80207.1"/>
    </source>
</evidence>
<feature type="signal peptide" evidence="1">
    <location>
        <begin position="1"/>
        <end position="21"/>
    </location>
</feature>
<dbReference type="CDD" id="cd13606">
    <property type="entry name" value="PBP2_ProX_like"/>
    <property type="match status" value="1"/>
</dbReference>
<feature type="domain" description="ABC-type glycine betaine transport system substrate-binding" evidence="2">
    <location>
        <begin position="41"/>
        <end position="304"/>
    </location>
</feature>
<sequence length="310" mass="31875">MGRRLHTTATVGALTSLLVLAGCGGDPLSGGDASDGGEDGPIVVSSANFTESEIIGNLYAQALEGAGLEVETSFNIGSREAYVPALSDGSIDVIPDYTGNLLLFLDPEADASSEDAITAALPDALAEEGLVSLEASEAENKDSLVVTQETAEEWDLTTIADLAEHNDELTIAGPPEFAERAVGLPGLEESFDIVPTAFEPISDGGGPATVAALVDGDVSAANIFSTSPAIKTDDLVVLEDETGHFPAQNVLPIARDGRLSPEAQDALDAVSAELTTEDLIDLNLRVSGDEKAEPATAAADWLEERGLAGS</sequence>
<dbReference type="GO" id="GO:0022857">
    <property type="term" value="F:transmembrane transporter activity"/>
    <property type="evidence" value="ECO:0007669"/>
    <property type="project" value="InterPro"/>
</dbReference>
<dbReference type="EMBL" id="DYUK01000155">
    <property type="protein sequence ID" value="HJG80207.1"/>
    <property type="molecule type" value="Genomic_DNA"/>
</dbReference>
<dbReference type="Pfam" id="PF04069">
    <property type="entry name" value="OpuAC"/>
    <property type="match status" value="1"/>
</dbReference>
<name>A0A921MEC2_9MICO</name>
<dbReference type="Gene3D" id="3.40.190.120">
    <property type="entry name" value="Osmoprotection protein (prox), domain 2"/>
    <property type="match status" value="1"/>
</dbReference>
<dbReference type="InterPro" id="IPR007210">
    <property type="entry name" value="ABC_Gly_betaine_transp_sub-bd"/>
</dbReference>
<protein>
    <submittedName>
        <fullName evidence="3">ABC transporter substrate-binding protein</fullName>
    </submittedName>
</protein>
<feature type="chain" id="PRO_5039248537" evidence="1">
    <location>
        <begin position="22"/>
        <end position="310"/>
    </location>
</feature>
<gene>
    <name evidence="3" type="ORF">K8V08_07325</name>
</gene>
<dbReference type="Proteomes" id="UP000784435">
    <property type="component" value="Unassembled WGS sequence"/>
</dbReference>
<evidence type="ECO:0000259" key="2">
    <source>
        <dbReference type="Pfam" id="PF04069"/>
    </source>
</evidence>
<organism evidence="3 4">
    <name type="scientific">Brevibacterium senegalense</name>
    <dbReference type="NCBI Taxonomy" id="1033736"/>
    <lineage>
        <taxon>Bacteria</taxon>
        <taxon>Bacillati</taxon>
        <taxon>Actinomycetota</taxon>
        <taxon>Actinomycetes</taxon>
        <taxon>Micrococcales</taxon>
        <taxon>Brevibacteriaceae</taxon>
        <taxon>Brevibacterium</taxon>
    </lineage>
</organism>
<dbReference type="Gene3D" id="3.40.190.10">
    <property type="entry name" value="Periplasmic binding protein-like II"/>
    <property type="match status" value="1"/>
</dbReference>
<comment type="caution">
    <text evidence="3">The sequence shown here is derived from an EMBL/GenBank/DDBJ whole genome shotgun (WGS) entry which is preliminary data.</text>
</comment>
<evidence type="ECO:0000256" key="1">
    <source>
        <dbReference type="SAM" id="SignalP"/>
    </source>
</evidence>
<dbReference type="PROSITE" id="PS51257">
    <property type="entry name" value="PROKAR_LIPOPROTEIN"/>
    <property type="match status" value="1"/>
</dbReference>